<accession>A0A813BU68</accession>
<sequence length="137" mass="15079">ENEQEKEEAGERDRDGEREKEGEQTTEDEKDRTEREKDARDRADEDAGDEGQGDSAERGGTEREKEETQADAGEAAGKANKGGNAPPEAQERDDATGARRPKKRAKGRQEERGEIGTFLLTQKNTIIILLPLKGSVA</sequence>
<keyword evidence="3" id="KW-1185">Reference proteome</keyword>
<dbReference type="AlphaFoldDB" id="A0A813BU68"/>
<reference evidence="2" key="1">
    <citation type="submission" date="2021-02" db="EMBL/GenBank/DDBJ databases">
        <authorList>
            <person name="Dougan E. K."/>
            <person name="Rhodes N."/>
            <person name="Thang M."/>
            <person name="Chan C."/>
        </authorList>
    </citation>
    <scope>NUCLEOTIDE SEQUENCE</scope>
</reference>
<gene>
    <name evidence="2" type="ORF">SNEC2469_LOCUS31917</name>
</gene>
<comment type="caution">
    <text evidence="2">The sequence shown here is derived from an EMBL/GenBank/DDBJ whole genome shotgun (WGS) entry which is preliminary data.</text>
</comment>
<dbReference type="EMBL" id="CAJNJA010078900">
    <property type="protein sequence ID" value="CAE7923615.1"/>
    <property type="molecule type" value="Genomic_DNA"/>
</dbReference>
<feature type="compositionally biased region" description="Basic and acidic residues" evidence="1">
    <location>
        <begin position="7"/>
        <end position="45"/>
    </location>
</feature>
<name>A0A813BU68_9DINO</name>
<evidence type="ECO:0000313" key="2">
    <source>
        <dbReference type="EMBL" id="CAE7923615.1"/>
    </source>
</evidence>
<evidence type="ECO:0000256" key="1">
    <source>
        <dbReference type="SAM" id="MobiDB-lite"/>
    </source>
</evidence>
<feature type="compositionally biased region" description="Basic and acidic residues" evidence="1">
    <location>
        <begin position="55"/>
        <end position="68"/>
    </location>
</feature>
<protein>
    <submittedName>
        <fullName evidence="2">Uncharacterized protein</fullName>
    </submittedName>
</protein>
<proteinExistence type="predicted"/>
<feature type="non-terminal residue" evidence="2">
    <location>
        <position position="1"/>
    </location>
</feature>
<feature type="compositionally biased region" description="Low complexity" evidence="1">
    <location>
        <begin position="70"/>
        <end position="85"/>
    </location>
</feature>
<feature type="region of interest" description="Disordered" evidence="1">
    <location>
        <begin position="1"/>
        <end position="114"/>
    </location>
</feature>
<dbReference type="Proteomes" id="UP000601435">
    <property type="component" value="Unassembled WGS sequence"/>
</dbReference>
<evidence type="ECO:0000313" key="3">
    <source>
        <dbReference type="Proteomes" id="UP000601435"/>
    </source>
</evidence>
<organism evidence="2 3">
    <name type="scientific">Symbiodinium necroappetens</name>
    <dbReference type="NCBI Taxonomy" id="1628268"/>
    <lineage>
        <taxon>Eukaryota</taxon>
        <taxon>Sar</taxon>
        <taxon>Alveolata</taxon>
        <taxon>Dinophyceae</taxon>
        <taxon>Suessiales</taxon>
        <taxon>Symbiodiniaceae</taxon>
        <taxon>Symbiodinium</taxon>
    </lineage>
</organism>